<dbReference type="InterPro" id="IPR036397">
    <property type="entry name" value="RNaseH_sf"/>
</dbReference>
<dbReference type="EMBL" id="CAKOGL010000007">
    <property type="protein sequence ID" value="CAH2088540.1"/>
    <property type="molecule type" value="Genomic_DNA"/>
</dbReference>
<accession>A0AAU9TN11</accession>
<dbReference type="Proteomes" id="UP001153954">
    <property type="component" value="Unassembled WGS sequence"/>
</dbReference>
<gene>
    <name evidence="1" type="ORF">EEDITHA_LOCUS4692</name>
</gene>
<evidence type="ECO:0000313" key="2">
    <source>
        <dbReference type="Proteomes" id="UP001153954"/>
    </source>
</evidence>
<proteinExistence type="predicted"/>
<evidence type="ECO:0000313" key="1">
    <source>
        <dbReference type="EMBL" id="CAH2088540.1"/>
    </source>
</evidence>
<dbReference type="Gene3D" id="3.30.420.10">
    <property type="entry name" value="Ribonuclease H-like superfamily/Ribonuclease H"/>
    <property type="match status" value="1"/>
</dbReference>
<name>A0AAU9TN11_EUPED</name>
<comment type="caution">
    <text evidence="1">The sequence shown here is derived from an EMBL/GenBank/DDBJ whole genome shotgun (WGS) entry which is preliminary data.</text>
</comment>
<evidence type="ECO:0008006" key="3">
    <source>
        <dbReference type="Google" id="ProtNLM"/>
    </source>
</evidence>
<keyword evidence="2" id="KW-1185">Reference proteome</keyword>
<organism evidence="1 2">
    <name type="scientific">Euphydryas editha</name>
    <name type="common">Edith's checkerspot</name>
    <dbReference type="NCBI Taxonomy" id="104508"/>
    <lineage>
        <taxon>Eukaryota</taxon>
        <taxon>Metazoa</taxon>
        <taxon>Ecdysozoa</taxon>
        <taxon>Arthropoda</taxon>
        <taxon>Hexapoda</taxon>
        <taxon>Insecta</taxon>
        <taxon>Pterygota</taxon>
        <taxon>Neoptera</taxon>
        <taxon>Endopterygota</taxon>
        <taxon>Lepidoptera</taxon>
        <taxon>Glossata</taxon>
        <taxon>Ditrysia</taxon>
        <taxon>Papilionoidea</taxon>
        <taxon>Nymphalidae</taxon>
        <taxon>Nymphalinae</taxon>
        <taxon>Euphydryas</taxon>
    </lineage>
</organism>
<protein>
    <recommendedName>
        <fullName evidence="3">Integrase catalytic domain-containing protein</fullName>
    </recommendedName>
</protein>
<dbReference type="GO" id="GO:0003676">
    <property type="term" value="F:nucleic acid binding"/>
    <property type="evidence" value="ECO:0007669"/>
    <property type="project" value="InterPro"/>
</dbReference>
<reference evidence="1" key="1">
    <citation type="submission" date="2022-03" db="EMBL/GenBank/DDBJ databases">
        <authorList>
            <person name="Tunstrom K."/>
        </authorList>
    </citation>
    <scope>NUCLEOTIDE SEQUENCE</scope>
</reference>
<sequence length="152" mass="17630">MTTDHNSLVWLCNELIYCLNIKHMLTPVYHPAANLVEQQNRDLKTQLAIFIEEEHGTWDVKLPSIRFAMSYTPAYLTFARELRTPDDNADDFKQIVQSENLIPEITPKLLMLANTLLKAREISEVNEERRKEVADKIKSTVVRNAWSMQSLT</sequence>
<dbReference type="AlphaFoldDB" id="A0AAU9TN11"/>